<sequence>RRTGAAFLLLVVMVLLVVVGATQSLVRSELTTRRGEADRLRVRSMVAAIEATQQFDGDLPGPFSFPIDVSQGETIEVTIHEEESHIIARWMKGDLVIDKMKQVLNAKAEFKE</sequence>
<evidence type="ECO:0008006" key="2">
    <source>
        <dbReference type="Google" id="ProtNLM"/>
    </source>
</evidence>
<gene>
    <name evidence="1" type="ORF">S01H1_79810</name>
</gene>
<protein>
    <recommendedName>
        <fullName evidence="2">Type 4 fimbrial biogenesis protein PilX N-terminal domain-containing protein</fullName>
    </recommendedName>
</protein>
<accession>X0Y3G7</accession>
<dbReference type="AlphaFoldDB" id="X0Y3G7"/>
<evidence type="ECO:0000313" key="1">
    <source>
        <dbReference type="EMBL" id="GAG43248.1"/>
    </source>
</evidence>
<name>X0Y3G7_9ZZZZ</name>
<dbReference type="EMBL" id="BARS01053836">
    <property type="protein sequence ID" value="GAG43248.1"/>
    <property type="molecule type" value="Genomic_DNA"/>
</dbReference>
<organism evidence="1">
    <name type="scientific">marine sediment metagenome</name>
    <dbReference type="NCBI Taxonomy" id="412755"/>
    <lineage>
        <taxon>unclassified sequences</taxon>
        <taxon>metagenomes</taxon>
        <taxon>ecological metagenomes</taxon>
    </lineage>
</organism>
<comment type="caution">
    <text evidence="1">The sequence shown here is derived from an EMBL/GenBank/DDBJ whole genome shotgun (WGS) entry which is preliminary data.</text>
</comment>
<reference evidence="1" key="1">
    <citation type="journal article" date="2014" name="Front. Microbiol.">
        <title>High frequency of phylogenetically diverse reductive dehalogenase-homologous genes in deep subseafloor sedimentary metagenomes.</title>
        <authorList>
            <person name="Kawai M."/>
            <person name="Futagami T."/>
            <person name="Toyoda A."/>
            <person name="Takaki Y."/>
            <person name="Nishi S."/>
            <person name="Hori S."/>
            <person name="Arai W."/>
            <person name="Tsubouchi T."/>
            <person name="Morono Y."/>
            <person name="Uchiyama I."/>
            <person name="Ito T."/>
            <person name="Fujiyama A."/>
            <person name="Inagaki F."/>
            <person name="Takami H."/>
        </authorList>
    </citation>
    <scope>NUCLEOTIDE SEQUENCE</scope>
    <source>
        <strain evidence="1">Expedition CK06-06</strain>
    </source>
</reference>
<proteinExistence type="predicted"/>
<feature type="non-terminal residue" evidence="1">
    <location>
        <position position="1"/>
    </location>
</feature>